<comment type="caution">
    <text evidence="3">The sequence shown here is derived from an EMBL/GenBank/DDBJ whole genome shotgun (WGS) entry which is preliminary data.</text>
</comment>
<feature type="chain" id="PRO_5012258230" description="VWFA domain-containing protein" evidence="2">
    <location>
        <begin position="22"/>
        <end position="342"/>
    </location>
</feature>
<name>A0A1W0WV27_HYPEX</name>
<feature type="transmembrane region" description="Helical" evidence="1">
    <location>
        <begin position="163"/>
        <end position="179"/>
    </location>
</feature>
<feature type="signal peptide" evidence="2">
    <location>
        <begin position="1"/>
        <end position="21"/>
    </location>
</feature>
<accession>A0A1W0WV27</accession>
<organism evidence="3 4">
    <name type="scientific">Hypsibius exemplaris</name>
    <name type="common">Freshwater tardigrade</name>
    <dbReference type="NCBI Taxonomy" id="2072580"/>
    <lineage>
        <taxon>Eukaryota</taxon>
        <taxon>Metazoa</taxon>
        <taxon>Ecdysozoa</taxon>
        <taxon>Tardigrada</taxon>
        <taxon>Eutardigrada</taxon>
        <taxon>Parachela</taxon>
        <taxon>Hypsibioidea</taxon>
        <taxon>Hypsibiidae</taxon>
        <taxon>Hypsibius</taxon>
    </lineage>
</organism>
<keyword evidence="4" id="KW-1185">Reference proteome</keyword>
<dbReference type="AlphaFoldDB" id="A0A1W0WV27"/>
<protein>
    <recommendedName>
        <fullName evidence="5">VWFA domain-containing protein</fullName>
    </recommendedName>
</protein>
<dbReference type="OrthoDB" id="10680261at2759"/>
<proteinExistence type="predicted"/>
<evidence type="ECO:0000256" key="1">
    <source>
        <dbReference type="SAM" id="Phobius"/>
    </source>
</evidence>
<dbReference type="EMBL" id="MTYJ01000043">
    <property type="protein sequence ID" value="OQV19030.1"/>
    <property type="molecule type" value="Genomic_DNA"/>
</dbReference>
<evidence type="ECO:0000313" key="4">
    <source>
        <dbReference type="Proteomes" id="UP000192578"/>
    </source>
</evidence>
<feature type="transmembrane region" description="Helical" evidence="1">
    <location>
        <begin position="199"/>
        <end position="219"/>
    </location>
</feature>
<evidence type="ECO:0000256" key="2">
    <source>
        <dbReference type="SAM" id="SignalP"/>
    </source>
</evidence>
<keyword evidence="1" id="KW-0472">Membrane</keyword>
<feature type="transmembrane region" description="Helical" evidence="1">
    <location>
        <begin position="225"/>
        <end position="245"/>
    </location>
</feature>
<gene>
    <name evidence="3" type="ORF">BV898_06886</name>
</gene>
<keyword evidence="2" id="KW-0732">Signal</keyword>
<feature type="transmembrane region" description="Helical" evidence="1">
    <location>
        <begin position="103"/>
        <end position="122"/>
    </location>
</feature>
<evidence type="ECO:0008006" key="5">
    <source>
        <dbReference type="Google" id="ProtNLM"/>
    </source>
</evidence>
<keyword evidence="1" id="KW-0812">Transmembrane</keyword>
<sequence length="342" mass="37990">MGIMIGLWLTLLGEILLSIRGAESAAPLIEDNAARSSDTVFSSNLINTIFNLRVLFRRAATATLFTIGWTKRHDLSRAVVHFVHSLVKTPHAPIREKGPRQTWTGLTVANLYSVITVSVIWLERIVFNWNYLTGVNPSVVLINPIKSYHWAIGSGALMTLGEYGAALLVGLSVTVLWVLRLHLDAFSRSCRMVALQVEFRLWSISSPFLPLYFQMTFYVMMRSYWLNQTSFILIPAMLSGSLLAASEYNMRQSREASASLQRTIAVMVIVELESMSGKVDHESLRAADSFEVMLNSLHSRPMSVELGIITFVDTKTFAAITNTTSSLATFLNSTGSCISQLS</sequence>
<reference evidence="4" key="1">
    <citation type="submission" date="2017-01" db="EMBL/GenBank/DDBJ databases">
        <title>Comparative genomics of anhydrobiosis in the tardigrade Hypsibius dujardini.</title>
        <authorList>
            <person name="Yoshida Y."/>
            <person name="Koutsovoulos G."/>
            <person name="Laetsch D."/>
            <person name="Stevens L."/>
            <person name="Kumar S."/>
            <person name="Horikawa D."/>
            <person name="Ishino K."/>
            <person name="Komine S."/>
            <person name="Tomita M."/>
            <person name="Blaxter M."/>
            <person name="Arakawa K."/>
        </authorList>
    </citation>
    <scope>NUCLEOTIDE SEQUENCE [LARGE SCALE GENOMIC DNA]</scope>
    <source>
        <strain evidence="4">Z151</strain>
    </source>
</reference>
<keyword evidence="1" id="KW-1133">Transmembrane helix</keyword>
<dbReference type="Proteomes" id="UP000192578">
    <property type="component" value="Unassembled WGS sequence"/>
</dbReference>
<evidence type="ECO:0000313" key="3">
    <source>
        <dbReference type="EMBL" id="OQV19030.1"/>
    </source>
</evidence>